<sequence>MNRIWITGFSQFELGIFNAKDPRVTIIKYTITKFLTHALTDTDEPYWLLTGGQSGIEQWAVEAALDLQEQYPQLKIAMMKPYEHYGSKWKPERQTALHALESRVDFVAATSNQDYQNPGQLQSYQNFMLTHTDEAMLFYDDMADQSNVRYTYKAIQAFQNRQDDYHLLMIDFDRLQDYAEEYAEDLAN</sequence>
<dbReference type="NCBIfam" id="NF010181">
    <property type="entry name" value="PRK13660.1"/>
    <property type="match status" value="1"/>
</dbReference>
<dbReference type="Proteomes" id="UP000051673">
    <property type="component" value="Unassembled WGS sequence"/>
</dbReference>
<dbReference type="OrthoDB" id="2301957at2"/>
<dbReference type="Pfam" id="PF06908">
    <property type="entry name" value="YpsA"/>
    <property type="match status" value="1"/>
</dbReference>
<dbReference type="PIRSF" id="PIRSF021290">
    <property type="entry name" value="DUF1273"/>
    <property type="match status" value="1"/>
</dbReference>
<dbReference type="InterPro" id="IPR010697">
    <property type="entry name" value="YspA"/>
</dbReference>
<dbReference type="SUPFAM" id="SSF102405">
    <property type="entry name" value="MCP/YpsA-like"/>
    <property type="match status" value="1"/>
</dbReference>
<dbReference type="Gene3D" id="3.40.50.450">
    <property type="match status" value="1"/>
</dbReference>
<dbReference type="PATRIC" id="fig|1620.3.peg.576"/>
<name>A0A0R2JIE6_9LACO</name>
<evidence type="ECO:0000313" key="2">
    <source>
        <dbReference type="Proteomes" id="UP000051673"/>
    </source>
</evidence>
<accession>A0A0R2JIE6</accession>
<reference evidence="1 2" key="1">
    <citation type="journal article" date="2015" name="Genome Announc.">
        <title>Expanding the biotechnology potential of lactobacilli through comparative genomics of 213 strains and associated genera.</title>
        <authorList>
            <person name="Sun Z."/>
            <person name="Harris H.M."/>
            <person name="McCann A."/>
            <person name="Guo C."/>
            <person name="Argimon S."/>
            <person name="Zhang W."/>
            <person name="Yang X."/>
            <person name="Jeffery I.B."/>
            <person name="Cooney J.C."/>
            <person name="Kagawa T.F."/>
            <person name="Liu W."/>
            <person name="Song Y."/>
            <person name="Salvetti E."/>
            <person name="Wrobel A."/>
            <person name="Rasinkangas P."/>
            <person name="Parkhill J."/>
            <person name="Rea M.C."/>
            <person name="O'Sullivan O."/>
            <person name="Ritari J."/>
            <person name="Douillard F.P."/>
            <person name="Paul Ross R."/>
            <person name="Yang R."/>
            <person name="Briner A.E."/>
            <person name="Felis G.E."/>
            <person name="de Vos W.M."/>
            <person name="Barrangou R."/>
            <person name="Klaenhammer T.R."/>
            <person name="Caufield P.W."/>
            <person name="Cui Y."/>
            <person name="Zhang H."/>
            <person name="O'Toole P.W."/>
        </authorList>
    </citation>
    <scope>NUCLEOTIDE SEQUENCE [LARGE SCALE GENOMIC DNA]</scope>
    <source>
        <strain evidence="1 2">DSM 20014</strain>
    </source>
</reference>
<dbReference type="AlphaFoldDB" id="A0A0R2JIE6"/>
<keyword evidence="2" id="KW-1185">Reference proteome</keyword>
<organism evidence="1 2">
    <name type="scientific">Weissella minor</name>
    <dbReference type="NCBI Taxonomy" id="1620"/>
    <lineage>
        <taxon>Bacteria</taxon>
        <taxon>Bacillati</taxon>
        <taxon>Bacillota</taxon>
        <taxon>Bacilli</taxon>
        <taxon>Lactobacillales</taxon>
        <taxon>Lactobacillaceae</taxon>
        <taxon>Weissella</taxon>
    </lineage>
</organism>
<dbReference type="EMBL" id="JQCD01000024">
    <property type="protein sequence ID" value="KRN77056.1"/>
    <property type="molecule type" value="Genomic_DNA"/>
</dbReference>
<dbReference type="STRING" id="1620.IV67_GL000569"/>
<dbReference type="RefSeq" id="WP_057787973.1">
    <property type="nucleotide sequence ID" value="NZ_JQCD01000024.1"/>
</dbReference>
<dbReference type="PANTHER" id="PTHR38440">
    <property type="entry name" value="UPF0398 PROTEIN YPSA"/>
    <property type="match status" value="1"/>
</dbReference>
<comment type="caution">
    <text evidence="1">The sequence shown here is derived from an EMBL/GenBank/DDBJ whole genome shotgun (WGS) entry which is preliminary data.</text>
</comment>
<protein>
    <submittedName>
        <fullName evidence="1">Putative cytosolic protein</fullName>
    </submittedName>
</protein>
<gene>
    <name evidence="1" type="ORF">IV67_GL000569</name>
</gene>
<dbReference type="PANTHER" id="PTHR38440:SF1">
    <property type="entry name" value="UPF0398 PROTEIN SPR0331"/>
    <property type="match status" value="1"/>
</dbReference>
<evidence type="ECO:0000313" key="1">
    <source>
        <dbReference type="EMBL" id="KRN77056.1"/>
    </source>
</evidence>
<proteinExistence type="predicted"/>